<evidence type="ECO:0000313" key="3">
    <source>
        <dbReference type="EMBL" id="ONN71036.1"/>
    </source>
</evidence>
<organism evidence="3 4">
    <name type="scientific">Pseudomonas oryzihabitans</name>
    <dbReference type="NCBI Taxonomy" id="47885"/>
    <lineage>
        <taxon>Bacteria</taxon>
        <taxon>Pseudomonadati</taxon>
        <taxon>Pseudomonadota</taxon>
        <taxon>Gammaproteobacteria</taxon>
        <taxon>Pseudomonadales</taxon>
        <taxon>Pseudomonadaceae</taxon>
        <taxon>Pseudomonas</taxon>
    </lineage>
</organism>
<name>A0ABX3IRP4_9PSED</name>
<reference evidence="3 4" key="1">
    <citation type="submission" date="2017-01" db="EMBL/GenBank/DDBJ databases">
        <title>Pseudomonas psychrotolerans genome sequencing and assembly.</title>
        <authorList>
            <person name="Vyas B."/>
            <person name="Mayilraj S."/>
        </authorList>
    </citation>
    <scope>NUCLEOTIDE SEQUENCE [LARGE SCALE GENOMIC DNA]</scope>
    <source>
        <strain evidence="3 4">SDS18</strain>
    </source>
</reference>
<dbReference type="InterPro" id="IPR053713">
    <property type="entry name" value="Bact_OM_Channel_sf"/>
</dbReference>
<dbReference type="PANTHER" id="PTHR38105:SF5">
    <property type="entry name" value="OUTER MEMBRANE PROTEIN"/>
    <property type="match status" value="1"/>
</dbReference>
<dbReference type="Gene3D" id="2.40.160.40">
    <property type="entry name" value="monomeric porin ompg"/>
    <property type="match status" value="1"/>
</dbReference>
<feature type="signal peptide" evidence="2">
    <location>
        <begin position="1"/>
        <end position="24"/>
    </location>
</feature>
<dbReference type="Proteomes" id="UP000189310">
    <property type="component" value="Unassembled WGS sequence"/>
</dbReference>
<sequence>MKTARILAHASLALTSLTFGVAHADPGYFNYRHQFLDESRLHSDRILLGIVLDNGLGLEGELKWKTGGSRQDVAFDNTVGSGHEFTVDYAYKLSPKWTLTPVAVLDSDENATAYKAGLKLSYRVNDQLSVSGRYRYEVRKLERSQLDAEVPDRAKQDQHTHRYDTYVGYAPGGRWSYEYNLTYYNSDYVRYDYKMHDYEQNLAFRYKWNQNWRPFFEVGDTKVNSTEDKRQARWRVGIHYVFD</sequence>
<dbReference type="InterPro" id="IPR009331">
    <property type="entry name" value="Oligogalacturonate-sp_porin"/>
</dbReference>
<evidence type="ECO:0000313" key="4">
    <source>
        <dbReference type="Proteomes" id="UP000189310"/>
    </source>
</evidence>
<dbReference type="RefSeq" id="WP_077171928.1">
    <property type="nucleotide sequence ID" value="NZ_MTLN01000006.1"/>
</dbReference>
<comment type="caution">
    <text evidence="3">The sequence shown here is derived from an EMBL/GenBank/DDBJ whole genome shotgun (WGS) entry which is preliminary data.</text>
</comment>
<gene>
    <name evidence="3" type="ORF">BVL52_11000</name>
</gene>
<dbReference type="Pfam" id="PF06178">
    <property type="entry name" value="KdgM"/>
    <property type="match status" value="1"/>
</dbReference>
<dbReference type="SUPFAM" id="SSF56935">
    <property type="entry name" value="Porins"/>
    <property type="match status" value="1"/>
</dbReference>
<keyword evidence="1 2" id="KW-0732">Signal</keyword>
<evidence type="ECO:0000256" key="1">
    <source>
        <dbReference type="ARBA" id="ARBA00022729"/>
    </source>
</evidence>
<protein>
    <submittedName>
        <fullName evidence="3">Porin</fullName>
    </submittedName>
</protein>
<proteinExistence type="predicted"/>
<accession>A0ABX3IRP4</accession>
<dbReference type="EMBL" id="MTLN01000006">
    <property type="protein sequence ID" value="ONN71036.1"/>
    <property type="molecule type" value="Genomic_DNA"/>
</dbReference>
<keyword evidence="4" id="KW-1185">Reference proteome</keyword>
<evidence type="ECO:0000256" key="2">
    <source>
        <dbReference type="SAM" id="SignalP"/>
    </source>
</evidence>
<dbReference type="PANTHER" id="PTHR38105">
    <property type="entry name" value="OUTER MEMBRANE PROTEIN-RELATED-RELATED"/>
    <property type="match status" value="1"/>
</dbReference>
<feature type="chain" id="PRO_5045893653" evidence="2">
    <location>
        <begin position="25"/>
        <end position="243"/>
    </location>
</feature>